<feature type="chain" id="PRO_5037847957" evidence="1">
    <location>
        <begin position="29"/>
        <end position="143"/>
    </location>
</feature>
<dbReference type="Proteomes" id="UP000646244">
    <property type="component" value="Unassembled WGS sequence"/>
</dbReference>
<name>A0A918TFG4_STRCJ</name>
<proteinExistence type="predicted"/>
<protein>
    <submittedName>
        <fullName evidence="2">Uncharacterized protein</fullName>
    </submittedName>
</protein>
<reference evidence="2" key="1">
    <citation type="journal article" date="2014" name="Int. J. Syst. Evol. Microbiol.">
        <title>Complete genome sequence of Corynebacterium casei LMG S-19264T (=DSM 44701T), isolated from a smear-ripened cheese.</title>
        <authorList>
            <consortium name="US DOE Joint Genome Institute (JGI-PGF)"/>
            <person name="Walter F."/>
            <person name="Albersmeier A."/>
            <person name="Kalinowski J."/>
            <person name="Ruckert C."/>
        </authorList>
    </citation>
    <scope>NUCLEOTIDE SEQUENCE</scope>
    <source>
        <strain evidence="2">JCM 4633</strain>
    </source>
</reference>
<feature type="signal peptide" evidence="1">
    <location>
        <begin position="1"/>
        <end position="28"/>
    </location>
</feature>
<accession>A0A918TFG4</accession>
<evidence type="ECO:0000256" key="1">
    <source>
        <dbReference type="SAM" id="SignalP"/>
    </source>
</evidence>
<dbReference type="AlphaFoldDB" id="A0A918TFG4"/>
<organism evidence="2 3">
    <name type="scientific">Streptomyces cinnamoneus</name>
    <name type="common">Streptoverticillium cinnamoneum</name>
    <dbReference type="NCBI Taxonomy" id="53446"/>
    <lineage>
        <taxon>Bacteria</taxon>
        <taxon>Bacillati</taxon>
        <taxon>Actinomycetota</taxon>
        <taxon>Actinomycetes</taxon>
        <taxon>Kitasatosporales</taxon>
        <taxon>Streptomycetaceae</taxon>
        <taxon>Streptomyces</taxon>
        <taxon>Streptomyces cinnamoneus group</taxon>
    </lineage>
</organism>
<evidence type="ECO:0000313" key="3">
    <source>
        <dbReference type="Proteomes" id="UP000646244"/>
    </source>
</evidence>
<comment type="caution">
    <text evidence="2">The sequence shown here is derived from an EMBL/GenBank/DDBJ whole genome shotgun (WGS) entry which is preliminary data.</text>
</comment>
<reference evidence="2" key="2">
    <citation type="submission" date="2020-09" db="EMBL/GenBank/DDBJ databases">
        <authorList>
            <person name="Sun Q."/>
            <person name="Ohkuma M."/>
        </authorList>
    </citation>
    <scope>NUCLEOTIDE SEQUENCE</scope>
    <source>
        <strain evidence="2">JCM 4633</strain>
    </source>
</reference>
<keyword evidence="1" id="KW-0732">Signal</keyword>
<sequence length="143" mass="15387">MKHKTRMGALVGVTALSVAALATPNAEAASRTAHYQFGKCFADVYVHTNNTGPDVEAFFGIFCERGGSVIVTPWISLLKNGHAYGNPKSPGIRIVSEGNGVNYSVAKENGRGKQCYQGKLSMDFLSGTEIPHHKYIKTPCLNV</sequence>
<gene>
    <name evidence="2" type="ORF">GCM10010507_20770</name>
</gene>
<dbReference type="RefSeq" id="WP_190109384.1">
    <property type="nucleotide sequence ID" value="NZ_BMVB01000005.1"/>
</dbReference>
<evidence type="ECO:0000313" key="2">
    <source>
        <dbReference type="EMBL" id="GHC45371.1"/>
    </source>
</evidence>
<dbReference type="EMBL" id="BMVB01000005">
    <property type="protein sequence ID" value="GHC45371.1"/>
    <property type="molecule type" value="Genomic_DNA"/>
</dbReference>